<keyword evidence="1" id="KW-0175">Coiled coil</keyword>
<sequence length="160" mass="17988">MELQILLKNKMVLLDDAEKRATTAEKRVEVLEKELAQLNHGSASSTDRDFLDAVRDTFARTPGLQEELQNVVASSRALMKEILTSSPPDTENRMKAMSKEPLAHKEALCEELGLRDVDRSERMMRTLDAAAADEEVEEKDNYIAQLQTQVSKEKKAEAAE</sequence>
<proteinExistence type="predicted"/>
<name>A0A7S3G805_9EUKA</name>
<feature type="region of interest" description="Disordered" evidence="2">
    <location>
        <begin position="83"/>
        <end position="102"/>
    </location>
</feature>
<evidence type="ECO:0000256" key="1">
    <source>
        <dbReference type="SAM" id="Coils"/>
    </source>
</evidence>
<evidence type="ECO:0000256" key="2">
    <source>
        <dbReference type="SAM" id="MobiDB-lite"/>
    </source>
</evidence>
<accession>A0A7S3G805</accession>
<gene>
    <name evidence="3" type="ORF">PBIL07802_LOCUS19897</name>
</gene>
<protein>
    <submittedName>
        <fullName evidence="3">Uncharacterized protein</fullName>
    </submittedName>
</protein>
<reference evidence="3" key="1">
    <citation type="submission" date="2021-01" db="EMBL/GenBank/DDBJ databases">
        <authorList>
            <person name="Corre E."/>
            <person name="Pelletier E."/>
            <person name="Niang G."/>
            <person name="Scheremetjew M."/>
            <person name="Finn R."/>
            <person name="Kale V."/>
            <person name="Holt S."/>
            <person name="Cochrane G."/>
            <person name="Meng A."/>
            <person name="Brown T."/>
            <person name="Cohen L."/>
        </authorList>
    </citation>
    <scope>NUCLEOTIDE SEQUENCE</scope>
    <source>
        <strain evidence="3">NIES-2562</strain>
    </source>
</reference>
<organism evidence="3">
    <name type="scientific">Palpitomonas bilix</name>
    <dbReference type="NCBI Taxonomy" id="652834"/>
    <lineage>
        <taxon>Eukaryota</taxon>
        <taxon>Eukaryota incertae sedis</taxon>
    </lineage>
</organism>
<feature type="compositionally biased region" description="Basic and acidic residues" evidence="2">
    <location>
        <begin position="90"/>
        <end position="102"/>
    </location>
</feature>
<evidence type="ECO:0000313" key="3">
    <source>
        <dbReference type="EMBL" id="CAE0257637.1"/>
    </source>
</evidence>
<dbReference type="EMBL" id="HBIB01030730">
    <property type="protein sequence ID" value="CAE0257637.1"/>
    <property type="molecule type" value="Transcribed_RNA"/>
</dbReference>
<feature type="coiled-coil region" evidence="1">
    <location>
        <begin position="7"/>
        <end position="41"/>
    </location>
</feature>
<dbReference type="AlphaFoldDB" id="A0A7S3G805"/>